<dbReference type="GeneID" id="77730947"/>
<dbReference type="EMBL" id="JAKWFO010000002">
    <property type="protein sequence ID" value="KAI9638855.1"/>
    <property type="molecule type" value="Genomic_DNA"/>
</dbReference>
<gene>
    <name evidence="1" type="ORF">MKK02DRAFT_41881</name>
</gene>
<dbReference type="AlphaFoldDB" id="A0AA38HEL5"/>
<comment type="caution">
    <text evidence="1">The sequence shown here is derived from an EMBL/GenBank/DDBJ whole genome shotgun (WGS) entry which is preliminary data.</text>
</comment>
<evidence type="ECO:0000313" key="1">
    <source>
        <dbReference type="EMBL" id="KAI9638855.1"/>
    </source>
</evidence>
<evidence type="ECO:0000313" key="2">
    <source>
        <dbReference type="Proteomes" id="UP001164286"/>
    </source>
</evidence>
<dbReference type="Proteomes" id="UP001164286">
    <property type="component" value="Unassembled WGS sequence"/>
</dbReference>
<dbReference type="RefSeq" id="XP_052948632.1">
    <property type="nucleotide sequence ID" value="XM_053091742.1"/>
</dbReference>
<keyword evidence="2" id="KW-1185">Reference proteome</keyword>
<proteinExistence type="predicted"/>
<accession>A0AA38HEL5</accession>
<sequence length="798" mass="88640">MLSGRLGRISPRRRLALRVAFVCAALALLQWAPVNLYIFGGPLAPPGMRQFGWAGPLPGAHLKQINVILVHVGHYPPPPYLASAIAQVRATNPLSDNVHIWVIMDYNSTIFSSLPLPLATSTGIVDPYIHFVAPSSLVADVGKGHYKDQGFWRMTTERLFYVASLATREDLRNIILLESDNLLYAHLRELLPQFQALYPGTGATRDSPERGIAGLMWFANPSSLAHFGSFVRKEARASVNETNDMILLNRYFEVYGSDPSILSNLPVLPEYHALSAGSHMRAREGTTAVTTVEGVMAYARNNRAFGTSRTHGVVGGIFDAAAVGQYLFGTDNPRGKWTAGFINEAAVYQLGRWTYVWRVEVYANVSGYCPYLVENPDAPESDWRLHKINNLHTHHKNLAYQRAQPDGPVIRSGALVHEREPRLETEAEAGMWADRWNVQTTEFRSAMEQAAALPADPHSRPSSYPLISNDGFRLIADFGSFDETADYWTSFDTSRLSPGSIVMISSDFLPIFFALRPRPTVPYILISGNSDRGPAPDMIRHLKDKHLHAWYAQNPSFVHPRHHPIPIGFRNAERLFKLAQAVHGPLSPSDQSDGVSPSTRADEVKRRDILLYVKLGETYPDRARWLSAIKSWGVPVKDVLIITSRISFGEYASHLGRSRFVLTPPETGLDSHATWEALLFGAIPIVQSVPALNKLYNHHPVLVVRDPEEVTREMLEGWQPESWGRKSVWCNEWYARIAEDRRVCMDMISVATAAGTICSQQRTVTEYSGVVPAAWSLSTVSAHLAEGAGKKGMAGLGN</sequence>
<protein>
    <submittedName>
        <fullName evidence="1">Uncharacterized protein</fullName>
    </submittedName>
</protein>
<organism evidence="1 2">
    <name type="scientific">Dioszegia hungarica</name>
    <dbReference type="NCBI Taxonomy" id="4972"/>
    <lineage>
        <taxon>Eukaryota</taxon>
        <taxon>Fungi</taxon>
        <taxon>Dikarya</taxon>
        <taxon>Basidiomycota</taxon>
        <taxon>Agaricomycotina</taxon>
        <taxon>Tremellomycetes</taxon>
        <taxon>Tremellales</taxon>
        <taxon>Bulleribasidiaceae</taxon>
        <taxon>Dioszegia</taxon>
    </lineage>
</organism>
<reference evidence="1" key="1">
    <citation type="journal article" date="2022" name="G3 (Bethesda)">
        <title>High quality genome of the basidiomycete yeast Dioszegia hungarica PDD-24b-2 isolated from cloud water.</title>
        <authorList>
            <person name="Jarrige D."/>
            <person name="Haridas S."/>
            <person name="Bleykasten-Grosshans C."/>
            <person name="Joly M."/>
            <person name="Nadalig T."/>
            <person name="Sancelme M."/>
            <person name="Vuilleumier S."/>
            <person name="Grigoriev I.V."/>
            <person name="Amato P."/>
            <person name="Bringel F."/>
        </authorList>
    </citation>
    <scope>NUCLEOTIDE SEQUENCE</scope>
    <source>
        <strain evidence="1">PDD-24b-2</strain>
    </source>
</reference>
<name>A0AA38HEL5_9TREE</name>